<keyword evidence="10" id="KW-1185">Reference proteome</keyword>
<evidence type="ECO:0000256" key="3">
    <source>
        <dbReference type="ARBA" id="ARBA00022723"/>
    </source>
</evidence>
<evidence type="ECO:0000313" key="10">
    <source>
        <dbReference type="Proteomes" id="UP000015101"/>
    </source>
</evidence>
<keyword evidence="3" id="KW-0479">Metal-binding</keyword>
<dbReference type="GO" id="GO:0048306">
    <property type="term" value="F:calcium-dependent protein binding"/>
    <property type="evidence" value="ECO:0007669"/>
    <property type="project" value="UniProtKB-ARBA"/>
</dbReference>
<dbReference type="eggNOG" id="KOG0037">
    <property type="taxonomic scope" value="Eukaryota"/>
</dbReference>
<feature type="compositionally biased region" description="Gly residues" evidence="6">
    <location>
        <begin position="56"/>
        <end position="67"/>
    </location>
</feature>
<dbReference type="GeneID" id="20214135"/>
<dbReference type="FunCoup" id="T1FZ87">
    <property type="interactions" value="1107"/>
</dbReference>
<keyword evidence="2" id="KW-0963">Cytoplasm</keyword>
<gene>
    <name evidence="9" type="primary">20214135</name>
    <name evidence="8" type="ORF">HELRODRAFT_67965</name>
</gene>
<comment type="subcellular location">
    <subcellularLocation>
        <location evidence="1">Cytoplasm</location>
    </subcellularLocation>
</comment>
<dbReference type="OMA" id="YNKSYNP"/>
<dbReference type="PROSITE" id="PS50222">
    <property type="entry name" value="EF_HAND_2"/>
    <property type="match status" value="2"/>
</dbReference>
<dbReference type="EMBL" id="KB097495">
    <property type="protein sequence ID" value="ESN96240.1"/>
    <property type="molecule type" value="Genomic_DNA"/>
</dbReference>
<keyword evidence="5" id="KW-0106">Calcium</keyword>
<dbReference type="InterPro" id="IPR051426">
    <property type="entry name" value="Peflin/Sorcin_CaBP"/>
</dbReference>
<reference evidence="10" key="1">
    <citation type="submission" date="2012-12" db="EMBL/GenBank/DDBJ databases">
        <authorList>
            <person name="Hellsten U."/>
            <person name="Grimwood J."/>
            <person name="Chapman J.A."/>
            <person name="Shapiro H."/>
            <person name="Aerts A."/>
            <person name="Otillar R.P."/>
            <person name="Terry A.Y."/>
            <person name="Boore J.L."/>
            <person name="Simakov O."/>
            <person name="Marletaz F."/>
            <person name="Cho S.-J."/>
            <person name="Edsinger-Gonzales E."/>
            <person name="Havlak P."/>
            <person name="Kuo D.-H."/>
            <person name="Larsson T."/>
            <person name="Lv J."/>
            <person name="Arendt D."/>
            <person name="Savage R."/>
            <person name="Osoegawa K."/>
            <person name="de Jong P."/>
            <person name="Lindberg D.R."/>
            <person name="Seaver E.C."/>
            <person name="Weisblat D.A."/>
            <person name="Putnam N.H."/>
            <person name="Grigoriev I.V."/>
            <person name="Rokhsar D.S."/>
        </authorList>
    </citation>
    <scope>NUCLEOTIDE SEQUENCE</scope>
</reference>
<feature type="compositionally biased region" description="Low complexity" evidence="6">
    <location>
        <begin position="18"/>
        <end position="55"/>
    </location>
</feature>
<dbReference type="CDD" id="cd16184">
    <property type="entry name" value="EFh_PEF_peflin"/>
    <property type="match status" value="1"/>
</dbReference>
<evidence type="ECO:0000256" key="2">
    <source>
        <dbReference type="ARBA" id="ARBA00022490"/>
    </source>
</evidence>
<dbReference type="Pfam" id="PF13499">
    <property type="entry name" value="EF-hand_7"/>
    <property type="match status" value="1"/>
</dbReference>
<dbReference type="PANTHER" id="PTHR46212">
    <property type="entry name" value="PEFLIN"/>
    <property type="match status" value="1"/>
</dbReference>
<dbReference type="GO" id="GO:0005509">
    <property type="term" value="F:calcium ion binding"/>
    <property type="evidence" value="ECO:0007669"/>
    <property type="project" value="InterPro"/>
</dbReference>
<dbReference type="KEGG" id="hro:HELRODRAFT_67965"/>
<accession>T1FZ87</accession>
<proteinExistence type="predicted"/>
<sequence length="269" mass="29663">MSNFGYPGPGGGYPPQQPGGYPQQPGGYPQQPGGYPQQPGGYPQQPGSYPNQPAGGQAGGYQAGGFGFNPPQNPSKPVNPAVPPQGQNWGGGVGGNAPSGVDPNVFQWFQAVDRDRTGKINANELQMALTNANWSKFNLDTCRLMITMFDRDKSGQIDINEFQGLWTYIHQWKTIFDQFDRDRSGTIDGNELHSAYLQMGYRLSPQFSQSVVYRFDMSGQQRISLDYFIHSCILIKNITEQFRARDTANSGFVQIGYEDFVSAVVLNKI</sequence>
<evidence type="ECO:0000256" key="4">
    <source>
        <dbReference type="ARBA" id="ARBA00022737"/>
    </source>
</evidence>
<dbReference type="SUPFAM" id="SSF47473">
    <property type="entry name" value="EF-hand"/>
    <property type="match status" value="1"/>
</dbReference>
<dbReference type="OrthoDB" id="186625at2759"/>
<dbReference type="RefSeq" id="XP_009025170.1">
    <property type="nucleotide sequence ID" value="XM_009026922.1"/>
</dbReference>
<keyword evidence="4" id="KW-0677">Repeat</keyword>
<dbReference type="EnsemblMetazoa" id="HelroT67965">
    <property type="protein sequence ID" value="HelroP67965"/>
    <property type="gene ID" value="HelroG67965"/>
</dbReference>
<evidence type="ECO:0000256" key="1">
    <source>
        <dbReference type="ARBA" id="ARBA00004496"/>
    </source>
</evidence>
<organism evidence="9 10">
    <name type="scientific">Helobdella robusta</name>
    <name type="common">Californian leech</name>
    <dbReference type="NCBI Taxonomy" id="6412"/>
    <lineage>
        <taxon>Eukaryota</taxon>
        <taxon>Metazoa</taxon>
        <taxon>Spiralia</taxon>
        <taxon>Lophotrochozoa</taxon>
        <taxon>Annelida</taxon>
        <taxon>Clitellata</taxon>
        <taxon>Hirudinea</taxon>
        <taxon>Rhynchobdellida</taxon>
        <taxon>Glossiphoniidae</taxon>
        <taxon>Helobdella</taxon>
    </lineage>
</organism>
<reference evidence="9" key="3">
    <citation type="submission" date="2015-06" db="UniProtKB">
        <authorList>
            <consortium name="EnsemblMetazoa"/>
        </authorList>
    </citation>
    <scope>IDENTIFICATION</scope>
</reference>
<dbReference type="GO" id="GO:0005737">
    <property type="term" value="C:cytoplasm"/>
    <property type="evidence" value="ECO:0007669"/>
    <property type="project" value="UniProtKB-SubCell"/>
</dbReference>
<dbReference type="InterPro" id="IPR002048">
    <property type="entry name" value="EF_hand_dom"/>
</dbReference>
<reference evidence="8 10" key="2">
    <citation type="journal article" date="2013" name="Nature">
        <title>Insights into bilaterian evolution from three spiralian genomes.</title>
        <authorList>
            <person name="Simakov O."/>
            <person name="Marletaz F."/>
            <person name="Cho S.J."/>
            <person name="Edsinger-Gonzales E."/>
            <person name="Havlak P."/>
            <person name="Hellsten U."/>
            <person name="Kuo D.H."/>
            <person name="Larsson T."/>
            <person name="Lv J."/>
            <person name="Arendt D."/>
            <person name="Savage R."/>
            <person name="Osoegawa K."/>
            <person name="de Jong P."/>
            <person name="Grimwood J."/>
            <person name="Chapman J.A."/>
            <person name="Shapiro H."/>
            <person name="Aerts A."/>
            <person name="Otillar R.P."/>
            <person name="Terry A.Y."/>
            <person name="Boore J.L."/>
            <person name="Grigoriev I.V."/>
            <person name="Lindberg D.R."/>
            <person name="Seaver E.C."/>
            <person name="Weisblat D.A."/>
            <person name="Putnam N.H."/>
            <person name="Rokhsar D.S."/>
        </authorList>
    </citation>
    <scope>NUCLEOTIDE SEQUENCE</scope>
</reference>
<name>T1FZ87_HELRO</name>
<feature type="compositionally biased region" description="Gly residues" evidence="6">
    <location>
        <begin position="88"/>
        <end position="97"/>
    </location>
</feature>
<dbReference type="InterPro" id="IPR018247">
    <property type="entry name" value="EF_Hand_1_Ca_BS"/>
</dbReference>
<dbReference type="InParanoid" id="T1FZ87"/>
<dbReference type="PANTHER" id="PTHR46212:SF3">
    <property type="entry name" value="GH27120P"/>
    <property type="match status" value="1"/>
</dbReference>
<feature type="domain" description="EF-hand" evidence="7">
    <location>
        <begin position="100"/>
        <end position="135"/>
    </location>
</feature>
<evidence type="ECO:0000256" key="6">
    <source>
        <dbReference type="SAM" id="MobiDB-lite"/>
    </source>
</evidence>
<dbReference type="PROSITE" id="PS00018">
    <property type="entry name" value="EF_HAND_1"/>
    <property type="match status" value="2"/>
</dbReference>
<dbReference type="AlphaFoldDB" id="T1FZ87"/>
<dbReference type="InterPro" id="IPR011992">
    <property type="entry name" value="EF-hand-dom_pair"/>
</dbReference>
<dbReference type="HOGENOM" id="CLU_051357_1_0_1"/>
<dbReference type="STRING" id="6412.T1FZ87"/>
<dbReference type="SMART" id="SM00054">
    <property type="entry name" value="EFh"/>
    <property type="match status" value="3"/>
</dbReference>
<dbReference type="Pfam" id="PF13405">
    <property type="entry name" value="EF-hand_6"/>
    <property type="match status" value="1"/>
</dbReference>
<feature type="domain" description="EF-hand" evidence="7">
    <location>
        <begin position="167"/>
        <end position="202"/>
    </location>
</feature>
<protein>
    <recommendedName>
        <fullName evidence="7">EF-hand domain-containing protein</fullName>
    </recommendedName>
</protein>
<evidence type="ECO:0000313" key="8">
    <source>
        <dbReference type="EMBL" id="ESN96240.1"/>
    </source>
</evidence>
<feature type="region of interest" description="Disordered" evidence="6">
    <location>
        <begin position="1"/>
        <end position="97"/>
    </location>
</feature>
<dbReference type="CTD" id="20214135"/>
<dbReference type="Gene3D" id="1.10.238.10">
    <property type="entry name" value="EF-hand"/>
    <property type="match status" value="1"/>
</dbReference>
<evidence type="ECO:0000256" key="5">
    <source>
        <dbReference type="ARBA" id="ARBA00022837"/>
    </source>
</evidence>
<dbReference type="EMBL" id="AMQM01001367">
    <property type="status" value="NOT_ANNOTATED_CDS"/>
    <property type="molecule type" value="Genomic_DNA"/>
</dbReference>
<dbReference type="Proteomes" id="UP000015101">
    <property type="component" value="Unassembled WGS sequence"/>
</dbReference>
<evidence type="ECO:0000259" key="7">
    <source>
        <dbReference type="PROSITE" id="PS50222"/>
    </source>
</evidence>
<evidence type="ECO:0000313" key="9">
    <source>
        <dbReference type="EnsemblMetazoa" id="HelroP67965"/>
    </source>
</evidence>